<dbReference type="SUPFAM" id="SSF46689">
    <property type="entry name" value="Homeodomain-like"/>
    <property type="match status" value="1"/>
</dbReference>
<evidence type="ECO:0000313" key="1">
    <source>
        <dbReference type="EMBL" id="OPJ62831.1"/>
    </source>
</evidence>
<dbReference type="InterPro" id="IPR052411">
    <property type="entry name" value="c-mor_Regulatory_Protein"/>
</dbReference>
<dbReference type="InterPro" id="IPR049739">
    <property type="entry name" value="YraL-like"/>
</dbReference>
<dbReference type="InterPro" id="IPR009057">
    <property type="entry name" value="Homeodomain-like_sf"/>
</dbReference>
<dbReference type="STRING" id="225345.CLCHR_18910"/>
<dbReference type="Proteomes" id="UP000191056">
    <property type="component" value="Unassembled WGS sequence"/>
</dbReference>
<evidence type="ECO:0008006" key="3">
    <source>
        <dbReference type="Google" id="ProtNLM"/>
    </source>
</evidence>
<comment type="caution">
    <text evidence="1">The sequence shown here is derived from an EMBL/GenBank/DDBJ whole genome shotgun (WGS) entry which is preliminary data.</text>
</comment>
<gene>
    <name evidence="1" type="ORF">CLCHR_18910</name>
</gene>
<dbReference type="EMBL" id="MZGT01000021">
    <property type="protein sequence ID" value="OPJ62831.1"/>
    <property type="molecule type" value="Genomic_DNA"/>
</dbReference>
<accession>A0A1V4IS20</accession>
<dbReference type="RefSeq" id="WP_079439452.1">
    <property type="nucleotide sequence ID" value="NZ_MZGT01000021.1"/>
</dbReference>
<reference evidence="1 2" key="1">
    <citation type="submission" date="2017-03" db="EMBL/GenBank/DDBJ databases">
        <title>Genome sequence of Clostridium chromiireducens DSM 23318.</title>
        <authorList>
            <person name="Poehlein A."/>
            <person name="Daniel R."/>
        </authorList>
    </citation>
    <scope>NUCLEOTIDE SEQUENCE [LARGE SCALE GENOMIC DNA]</scope>
    <source>
        <strain evidence="1 2">DSM 23318</strain>
    </source>
</reference>
<dbReference type="PANTHER" id="PTHR37812:SF1">
    <property type="entry name" value="MU-LIKE PROPHAGE FLUMU PROTEIN C"/>
    <property type="match status" value="1"/>
</dbReference>
<evidence type="ECO:0000313" key="2">
    <source>
        <dbReference type="Proteomes" id="UP000191056"/>
    </source>
</evidence>
<sequence length="89" mass="10623">MKYLNAAEVLPEDLLMEIQKHIKGEFLYIPSDDDHIRWGEKNGSRSYFENRNRQMKQEYKNGLSIEEISHNYGLAFDTVRKIVYKKLEV</sequence>
<organism evidence="1 2">
    <name type="scientific">Clostridium chromiireducens</name>
    <dbReference type="NCBI Taxonomy" id="225345"/>
    <lineage>
        <taxon>Bacteria</taxon>
        <taxon>Bacillati</taxon>
        <taxon>Bacillota</taxon>
        <taxon>Clostridia</taxon>
        <taxon>Eubacteriales</taxon>
        <taxon>Clostridiaceae</taxon>
        <taxon>Clostridium</taxon>
    </lineage>
</organism>
<dbReference type="AlphaFoldDB" id="A0A1V4IS20"/>
<protein>
    <recommendedName>
        <fullName evidence="3">Mor transcription activator family protein</fullName>
    </recommendedName>
</protein>
<dbReference type="NCBIfam" id="NF040785">
    <property type="entry name" value="CD3324_fam"/>
    <property type="match status" value="1"/>
</dbReference>
<dbReference type="OrthoDB" id="9800398at2"/>
<keyword evidence="2" id="KW-1185">Reference proteome</keyword>
<name>A0A1V4IS20_9CLOT</name>
<proteinExistence type="predicted"/>
<dbReference type="PANTHER" id="PTHR37812">
    <property type="entry name" value="MU-LIKE PROPHAGE FLUMU PROTEIN C"/>
    <property type="match status" value="1"/>
</dbReference>